<accession>A0A1H8QMF7</accession>
<dbReference type="NCBIfam" id="TIGR01873">
    <property type="entry name" value="cas_CT1978"/>
    <property type="match status" value="1"/>
</dbReference>
<dbReference type="Proteomes" id="UP000199657">
    <property type="component" value="Unassembled WGS sequence"/>
</dbReference>
<protein>
    <submittedName>
        <fullName evidence="1">CRISPR-associated protein, Cas2 family</fullName>
    </submittedName>
</protein>
<dbReference type="RefSeq" id="WP_091639885.1">
    <property type="nucleotide sequence ID" value="NZ_FOEG01000001.1"/>
</dbReference>
<keyword evidence="2" id="KW-1185">Reference proteome</keyword>
<dbReference type="STRING" id="406100.SAMN04488052_101665"/>
<evidence type="ECO:0000313" key="1">
    <source>
        <dbReference type="EMBL" id="SEO55372.1"/>
    </source>
</evidence>
<dbReference type="Gene3D" id="3.30.70.240">
    <property type="match status" value="1"/>
</dbReference>
<proteinExistence type="predicted"/>
<gene>
    <name evidence="1" type="ORF">SAMN04488052_101665</name>
</gene>
<dbReference type="OrthoDB" id="8527479at2"/>
<evidence type="ECO:0000313" key="2">
    <source>
        <dbReference type="Proteomes" id="UP000199657"/>
    </source>
</evidence>
<reference evidence="1 2" key="1">
    <citation type="submission" date="2016-10" db="EMBL/GenBank/DDBJ databases">
        <authorList>
            <person name="de Groot N.N."/>
        </authorList>
    </citation>
    <scope>NUCLEOTIDE SEQUENCE [LARGE SCALE GENOMIC DNA]</scope>
    <source>
        <strain evidence="1 2">CGMCC 1.6291</strain>
    </source>
</reference>
<dbReference type="InterPro" id="IPR010152">
    <property type="entry name" value="CRISPR-assoc_prot_Cas2_sub"/>
</dbReference>
<dbReference type="Pfam" id="PF09707">
    <property type="entry name" value="Cas_Cas2CT1978"/>
    <property type="match status" value="1"/>
</dbReference>
<dbReference type="EMBL" id="FOEG01000001">
    <property type="protein sequence ID" value="SEO55372.1"/>
    <property type="molecule type" value="Genomic_DNA"/>
</dbReference>
<name>A0A1H8QMF7_9GAMM</name>
<dbReference type="AlphaFoldDB" id="A0A1H8QMF7"/>
<sequence>MPMTMVVTRNVSTRMRGFLASSMLELTAGVYSAPRLSASVRDRIWEVLEKWWDYESDASVIMVWADQKMPGGQSVLTLGIPPVELLEMDGLVVARRGSL</sequence>
<organism evidence="1 2">
    <name type="scientific">Aquisalimonas asiatica</name>
    <dbReference type="NCBI Taxonomy" id="406100"/>
    <lineage>
        <taxon>Bacteria</taxon>
        <taxon>Pseudomonadati</taxon>
        <taxon>Pseudomonadota</taxon>
        <taxon>Gammaproteobacteria</taxon>
        <taxon>Chromatiales</taxon>
        <taxon>Ectothiorhodospiraceae</taxon>
        <taxon>Aquisalimonas</taxon>
    </lineage>
</organism>